<organism evidence="1 2">
    <name type="scientific">Pistacia atlantica</name>
    <dbReference type="NCBI Taxonomy" id="434234"/>
    <lineage>
        <taxon>Eukaryota</taxon>
        <taxon>Viridiplantae</taxon>
        <taxon>Streptophyta</taxon>
        <taxon>Embryophyta</taxon>
        <taxon>Tracheophyta</taxon>
        <taxon>Spermatophyta</taxon>
        <taxon>Magnoliopsida</taxon>
        <taxon>eudicotyledons</taxon>
        <taxon>Gunneridae</taxon>
        <taxon>Pentapetalae</taxon>
        <taxon>rosids</taxon>
        <taxon>malvids</taxon>
        <taxon>Sapindales</taxon>
        <taxon>Anacardiaceae</taxon>
        <taxon>Pistacia</taxon>
    </lineage>
</organism>
<proteinExistence type="predicted"/>
<name>A0ACC1AE93_9ROSI</name>
<evidence type="ECO:0000313" key="2">
    <source>
        <dbReference type="Proteomes" id="UP001164250"/>
    </source>
</evidence>
<evidence type="ECO:0000313" key="1">
    <source>
        <dbReference type="EMBL" id="KAJ0085563.1"/>
    </source>
</evidence>
<gene>
    <name evidence="1" type="ORF">Patl1_07631</name>
</gene>
<protein>
    <submittedName>
        <fullName evidence="1">Uncharacterized protein</fullName>
    </submittedName>
</protein>
<comment type="caution">
    <text evidence="1">The sequence shown here is derived from an EMBL/GenBank/DDBJ whole genome shotgun (WGS) entry which is preliminary data.</text>
</comment>
<keyword evidence="2" id="KW-1185">Reference proteome</keyword>
<dbReference type="EMBL" id="CM047906">
    <property type="protein sequence ID" value="KAJ0085563.1"/>
    <property type="molecule type" value="Genomic_DNA"/>
</dbReference>
<dbReference type="Proteomes" id="UP001164250">
    <property type="component" value="Chromosome 10"/>
</dbReference>
<reference evidence="2" key="1">
    <citation type="journal article" date="2023" name="G3 (Bethesda)">
        <title>Genome assembly and association tests identify interacting loci associated with vigor, precocity, and sex in interspecific pistachio rootstocks.</title>
        <authorList>
            <person name="Palmer W."/>
            <person name="Jacygrad E."/>
            <person name="Sagayaradj S."/>
            <person name="Cavanaugh K."/>
            <person name="Han R."/>
            <person name="Bertier L."/>
            <person name="Beede B."/>
            <person name="Kafkas S."/>
            <person name="Golino D."/>
            <person name="Preece J."/>
            <person name="Michelmore R."/>
        </authorList>
    </citation>
    <scope>NUCLEOTIDE SEQUENCE [LARGE SCALE GENOMIC DNA]</scope>
</reference>
<accession>A0ACC1AE93</accession>
<sequence>MDGHVSRLGDIYSYGILLLEMFTGKRPTDEMFKDDLNIHNFVSMAFPNHIMDIVDPSLLFEEENEEDGVEETMMRKFETQRNNKKKMEEFLVLVLRIGLMCSTTSPRERMTMNDVVNNLKAIRDSFLKSKVEMN</sequence>